<feature type="transmembrane region" description="Helical" evidence="6">
    <location>
        <begin position="64"/>
        <end position="86"/>
    </location>
</feature>
<feature type="region of interest" description="Disordered" evidence="5">
    <location>
        <begin position="300"/>
        <end position="328"/>
    </location>
</feature>
<dbReference type="Pfam" id="PF04479">
    <property type="entry name" value="RTA1"/>
    <property type="match status" value="1"/>
</dbReference>
<proteinExistence type="predicted"/>
<keyword evidence="3 6" id="KW-1133">Transmembrane helix</keyword>
<evidence type="ECO:0000256" key="3">
    <source>
        <dbReference type="ARBA" id="ARBA00022989"/>
    </source>
</evidence>
<keyword evidence="2 6" id="KW-0812">Transmembrane</keyword>
<dbReference type="Proteomes" id="UP001305414">
    <property type="component" value="Unassembled WGS sequence"/>
</dbReference>
<feature type="transmembrane region" description="Helical" evidence="6">
    <location>
        <begin position="184"/>
        <end position="204"/>
    </location>
</feature>
<feature type="transmembrane region" description="Helical" evidence="6">
    <location>
        <begin position="106"/>
        <end position="128"/>
    </location>
</feature>
<feature type="transmembrane region" description="Helical" evidence="6">
    <location>
        <begin position="37"/>
        <end position="57"/>
    </location>
</feature>
<organism evidence="7 8">
    <name type="scientific">Xylaria bambusicola</name>
    <dbReference type="NCBI Taxonomy" id="326684"/>
    <lineage>
        <taxon>Eukaryota</taxon>
        <taxon>Fungi</taxon>
        <taxon>Dikarya</taxon>
        <taxon>Ascomycota</taxon>
        <taxon>Pezizomycotina</taxon>
        <taxon>Sordariomycetes</taxon>
        <taxon>Xylariomycetidae</taxon>
        <taxon>Xylariales</taxon>
        <taxon>Xylariaceae</taxon>
        <taxon>Xylaria</taxon>
    </lineage>
</organism>
<comment type="subcellular location">
    <subcellularLocation>
        <location evidence="1">Membrane</location>
        <topology evidence="1">Multi-pass membrane protein</topology>
    </subcellularLocation>
</comment>
<keyword evidence="8" id="KW-1185">Reference proteome</keyword>
<feature type="transmembrane region" description="Helical" evidence="6">
    <location>
        <begin position="262"/>
        <end position="281"/>
    </location>
</feature>
<evidence type="ECO:0000256" key="2">
    <source>
        <dbReference type="ARBA" id="ARBA00022692"/>
    </source>
</evidence>
<gene>
    <name evidence="7" type="ORF">RRF57_003260</name>
</gene>
<protein>
    <recommendedName>
        <fullName evidence="9">Parasitic phase-specific protein PSP-1</fullName>
    </recommendedName>
</protein>
<evidence type="ECO:0000313" key="8">
    <source>
        <dbReference type="Proteomes" id="UP001305414"/>
    </source>
</evidence>
<dbReference type="InterPro" id="IPR007568">
    <property type="entry name" value="RTA1"/>
</dbReference>
<keyword evidence="4 6" id="KW-0472">Membrane</keyword>
<dbReference type="EMBL" id="JAWHQM010000006">
    <property type="protein sequence ID" value="KAK5627545.1"/>
    <property type="molecule type" value="Genomic_DNA"/>
</dbReference>
<reference evidence="7 8" key="1">
    <citation type="submission" date="2023-10" db="EMBL/GenBank/DDBJ databases">
        <title>Draft genome sequence of Xylaria bambusicola isolate GMP-LS, the root and basal stem rot pathogen of sugarcane in Indonesia.</title>
        <authorList>
            <person name="Selvaraj P."/>
            <person name="Muralishankar V."/>
            <person name="Muruganantham S."/>
            <person name="Sp S."/>
            <person name="Haryani S."/>
            <person name="Lau K.J.X."/>
            <person name="Naqvi N.I."/>
        </authorList>
    </citation>
    <scope>NUCLEOTIDE SEQUENCE [LARGE SCALE GENOMIC DNA]</scope>
    <source>
        <strain evidence="7">GMP-LS</strain>
    </source>
</reference>
<dbReference type="PANTHER" id="PTHR31465:SF9">
    <property type="entry name" value="SPHINGOID LONG-CHAIN BASE TRANSPORTER RSB1"/>
    <property type="match status" value="1"/>
</dbReference>
<dbReference type="GO" id="GO:0000324">
    <property type="term" value="C:fungal-type vacuole"/>
    <property type="evidence" value="ECO:0007669"/>
    <property type="project" value="TreeGrafter"/>
</dbReference>
<dbReference type="PANTHER" id="PTHR31465">
    <property type="entry name" value="PROTEIN RTA1-RELATED"/>
    <property type="match status" value="1"/>
</dbReference>
<dbReference type="AlphaFoldDB" id="A0AAN7YW91"/>
<accession>A0AAN7YW91</accession>
<feature type="transmembrane region" description="Helical" evidence="6">
    <location>
        <begin position="148"/>
        <end position="172"/>
    </location>
</feature>
<comment type="caution">
    <text evidence="7">The sequence shown here is derived from an EMBL/GenBank/DDBJ whole genome shotgun (WGS) entry which is preliminary data.</text>
</comment>
<sequence length="328" mass="36036">MNSTTDEIPIIPFGPDATCTLELCPIEYSIFQYRPSLAANTTFVVLHFILMLVHLRLGLRLKHWWFSGAMILGCAFNVVSYGTRVLLWQNPFSFTGFLLQIIDLRCLPWCWIVFVGSAPVFYSAAIYVTITKTVERLDESLSRIKPKLYYVVFIICDIGALTLQAVGGAVSTVSSGSNAAGVDLALAGLIFQVVTMLTFVGLLADYLIRYFQDKAFANISLRLKLFLCSLSLAILLILGRCAYRVAELSEGYSGTLFHDEPLFIGLEGVLIVLAVVALSIGHPGFVFNADQAKLGEAYPDSLTPGGVESGDEPMDKYTGNSEQTLREK</sequence>
<evidence type="ECO:0000256" key="4">
    <source>
        <dbReference type="ARBA" id="ARBA00023136"/>
    </source>
</evidence>
<evidence type="ECO:0000256" key="6">
    <source>
        <dbReference type="SAM" id="Phobius"/>
    </source>
</evidence>
<evidence type="ECO:0000256" key="5">
    <source>
        <dbReference type="SAM" id="MobiDB-lite"/>
    </source>
</evidence>
<feature type="compositionally biased region" description="Polar residues" evidence="5">
    <location>
        <begin position="318"/>
        <end position="328"/>
    </location>
</feature>
<evidence type="ECO:0000313" key="7">
    <source>
        <dbReference type="EMBL" id="KAK5627545.1"/>
    </source>
</evidence>
<evidence type="ECO:0000256" key="1">
    <source>
        <dbReference type="ARBA" id="ARBA00004141"/>
    </source>
</evidence>
<evidence type="ECO:0008006" key="9">
    <source>
        <dbReference type="Google" id="ProtNLM"/>
    </source>
</evidence>
<name>A0AAN7YW91_9PEZI</name>
<feature type="transmembrane region" description="Helical" evidence="6">
    <location>
        <begin position="225"/>
        <end position="246"/>
    </location>
</feature>
<dbReference type="GO" id="GO:0005886">
    <property type="term" value="C:plasma membrane"/>
    <property type="evidence" value="ECO:0007669"/>
    <property type="project" value="TreeGrafter"/>
</dbReference>